<name>A0A9P6CQ01_9AGAR</name>
<evidence type="ECO:0000256" key="2">
    <source>
        <dbReference type="ARBA" id="ARBA00023127"/>
    </source>
</evidence>
<evidence type="ECO:0000259" key="6">
    <source>
        <dbReference type="SMART" id="SM00385"/>
    </source>
</evidence>
<dbReference type="InterPro" id="IPR006671">
    <property type="entry name" value="Cyclin_N"/>
</dbReference>
<dbReference type="PANTHER" id="PTHR10177">
    <property type="entry name" value="CYCLINS"/>
    <property type="match status" value="1"/>
</dbReference>
<dbReference type="SUPFAM" id="SSF47954">
    <property type="entry name" value="Cyclin-like"/>
    <property type="match status" value="2"/>
</dbReference>
<dbReference type="Pfam" id="PF02984">
    <property type="entry name" value="Cyclin_C"/>
    <property type="match status" value="1"/>
</dbReference>
<dbReference type="PIRSF" id="PIRSF001771">
    <property type="entry name" value="Cyclin_A_B_D_E"/>
    <property type="match status" value="1"/>
</dbReference>
<dbReference type="InterPro" id="IPR039361">
    <property type="entry name" value="Cyclin"/>
</dbReference>
<dbReference type="EMBL" id="MU150234">
    <property type="protein sequence ID" value="KAF9468143.1"/>
    <property type="molecule type" value="Genomic_DNA"/>
</dbReference>
<reference evidence="8" key="1">
    <citation type="submission" date="2020-11" db="EMBL/GenBank/DDBJ databases">
        <authorList>
            <consortium name="DOE Joint Genome Institute"/>
            <person name="Ahrendt S."/>
            <person name="Riley R."/>
            <person name="Andreopoulos W."/>
            <person name="Labutti K."/>
            <person name="Pangilinan J."/>
            <person name="Ruiz-Duenas F.J."/>
            <person name="Barrasa J.M."/>
            <person name="Sanchez-Garcia M."/>
            <person name="Camarero S."/>
            <person name="Miyauchi S."/>
            <person name="Serrano A."/>
            <person name="Linde D."/>
            <person name="Babiker R."/>
            <person name="Drula E."/>
            <person name="Ayuso-Fernandez I."/>
            <person name="Pacheco R."/>
            <person name="Padilla G."/>
            <person name="Ferreira P."/>
            <person name="Barriuso J."/>
            <person name="Kellner H."/>
            <person name="Castanera R."/>
            <person name="Alfaro M."/>
            <person name="Ramirez L."/>
            <person name="Pisabarro A.G."/>
            <person name="Kuo A."/>
            <person name="Tritt A."/>
            <person name="Lipzen A."/>
            <person name="He G."/>
            <person name="Yan M."/>
            <person name="Ng V."/>
            <person name="Cullen D."/>
            <person name="Martin F."/>
            <person name="Rosso M.-N."/>
            <person name="Henrissat B."/>
            <person name="Hibbett D."/>
            <person name="Martinez A.T."/>
            <person name="Grigoriev I.V."/>
        </authorList>
    </citation>
    <scope>NUCLEOTIDE SEQUENCE</scope>
    <source>
        <strain evidence="8">CBS 247.69</strain>
    </source>
</reference>
<gene>
    <name evidence="8" type="ORF">BDZ94DRAFT_1247294</name>
</gene>
<dbReference type="Proteomes" id="UP000807353">
    <property type="component" value="Unassembled WGS sequence"/>
</dbReference>
<dbReference type="InterPro" id="IPR036915">
    <property type="entry name" value="Cyclin-like_sf"/>
</dbReference>
<comment type="similarity">
    <text evidence="4">Belongs to the cyclin family.</text>
</comment>
<dbReference type="GO" id="GO:0044772">
    <property type="term" value="P:mitotic cell cycle phase transition"/>
    <property type="evidence" value="ECO:0007669"/>
    <property type="project" value="InterPro"/>
</dbReference>
<dbReference type="InterPro" id="IPR013763">
    <property type="entry name" value="Cyclin-like_dom"/>
</dbReference>
<evidence type="ECO:0000256" key="5">
    <source>
        <dbReference type="SAM" id="MobiDB-lite"/>
    </source>
</evidence>
<dbReference type="InterPro" id="IPR046965">
    <property type="entry name" value="Cyclin_A/B-like"/>
</dbReference>
<dbReference type="Gene3D" id="1.10.472.10">
    <property type="entry name" value="Cyclin-like"/>
    <property type="match status" value="2"/>
</dbReference>
<dbReference type="InterPro" id="IPR004367">
    <property type="entry name" value="Cyclin_C-dom"/>
</dbReference>
<dbReference type="OrthoDB" id="5590282at2759"/>
<dbReference type="SMART" id="SM01332">
    <property type="entry name" value="Cyclin_C"/>
    <property type="match status" value="1"/>
</dbReference>
<keyword evidence="1" id="KW-0132">Cell division</keyword>
<evidence type="ECO:0000259" key="7">
    <source>
        <dbReference type="SMART" id="SM01332"/>
    </source>
</evidence>
<sequence length="357" mass="41581">MDIEEDIATSAREAEVEGNLSLGEQEVEAMIGVEDSEEDELDDTAQQPPAKIQRVWPEVSTDRKHKYQKEVQAVREMFEEEVDMYDTTMVSEYAEEIFEYMCDLEEEMMPSATYMDGQNEITWAMRQTLVDWLLQVHLRYHMLPETLWIAVNIVDRFLTKRVVSLVKLQLVGVTAMFIAAKYEEILAPSVDEFVFMTENGYPKEEILKGERIMLQTLDFRVSHYCSPYSWMRKISKADDYDIQTRTLSKFLIEVTLLDYRFLRVKPSLVAAVGMYCARKMLGGDWDEAFVFYSDYTEEQLIPGHEQLVQKLTEPNFSRQYVCKKYAHKKFLKASVFAIDWARSYVKGLTAGGMMLES</sequence>
<dbReference type="Pfam" id="PF00134">
    <property type="entry name" value="Cyclin_N"/>
    <property type="match status" value="1"/>
</dbReference>
<keyword evidence="9" id="KW-1185">Reference proteome</keyword>
<dbReference type="GO" id="GO:0051301">
    <property type="term" value="P:cell division"/>
    <property type="evidence" value="ECO:0007669"/>
    <property type="project" value="UniProtKB-KW"/>
</dbReference>
<dbReference type="GO" id="GO:0016538">
    <property type="term" value="F:cyclin-dependent protein serine/threonine kinase regulator activity"/>
    <property type="evidence" value="ECO:0007669"/>
    <property type="project" value="InterPro"/>
</dbReference>
<evidence type="ECO:0000256" key="4">
    <source>
        <dbReference type="RuleBase" id="RU000383"/>
    </source>
</evidence>
<dbReference type="SMART" id="SM00385">
    <property type="entry name" value="CYCLIN"/>
    <property type="match status" value="2"/>
</dbReference>
<evidence type="ECO:0000256" key="1">
    <source>
        <dbReference type="ARBA" id="ARBA00022618"/>
    </source>
</evidence>
<comment type="caution">
    <text evidence="8">The sequence shown here is derived from an EMBL/GenBank/DDBJ whole genome shotgun (WGS) entry which is preliminary data.</text>
</comment>
<dbReference type="FunFam" id="1.10.472.10:FF:000001">
    <property type="entry name" value="G2/mitotic-specific cyclin"/>
    <property type="match status" value="1"/>
</dbReference>
<evidence type="ECO:0000313" key="9">
    <source>
        <dbReference type="Proteomes" id="UP000807353"/>
    </source>
</evidence>
<protein>
    <submittedName>
        <fullName evidence="8">Cyclin-like protein</fullName>
    </submittedName>
</protein>
<feature type="domain" description="Cyclin-like" evidence="6">
    <location>
        <begin position="229"/>
        <end position="309"/>
    </location>
</feature>
<proteinExistence type="inferred from homology"/>
<organism evidence="8 9">
    <name type="scientific">Collybia nuda</name>
    <dbReference type="NCBI Taxonomy" id="64659"/>
    <lineage>
        <taxon>Eukaryota</taxon>
        <taxon>Fungi</taxon>
        <taxon>Dikarya</taxon>
        <taxon>Basidiomycota</taxon>
        <taxon>Agaricomycotina</taxon>
        <taxon>Agaricomycetes</taxon>
        <taxon>Agaricomycetidae</taxon>
        <taxon>Agaricales</taxon>
        <taxon>Tricholomatineae</taxon>
        <taxon>Clitocybaceae</taxon>
        <taxon>Collybia</taxon>
    </lineage>
</organism>
<dbReference type="InterPro" id="IPR048258">
    <property type="entry name" value="Cyclins_cyclin-box"/>
</dbReference>
<dbReference type="PROSITE" id="PS00292">
    <property type="entry name" value="CYCLINS"/>
    <property type="match status" value="1"/>
</dbReference>
<feature type="region of interest" description="Disordered" evidence="5">
    <location>
        <begin position="1"/>
        <end position="20"/>
    </location>
</feature>
<feature type="domain" description="Cyclin-like" evidence="6">
    <location>
        <begin position="131"/>
        <end position="215"/>
    </location>
</feature>
<keyword evidence="2 4" id="KW-0195">Cyclin</keyword>
<keyword evidence="3" id="KW-0131">Cell cycle</keyword>
<evidence type="ECO:0000313" key="8">
    <source>
        <dbReference type="EMBL" id="KAF9468143.1"/>
    </source>
</evidence>
<accession>A0A9P6CQ01</accession>
<dbReference type="CDD" id="cd20512">
    <property type="entry name" value="CYCLIN_CLBs_yeast_rpt2"/>
    <property type="match status" value="1"/>
</dbReference>
<dbReference type="AlphaFoldDB" id="A0A9P6CQ01"/>
<feature type="domain" description="Cyclin C-terminal" evidence="7">
    <location>
        <begin position="225"/>
        <end position="339"/>
    </location>
</feature>
<evidence type="ECO:0000256" key="3">
    <source>
        <dbReference type="ARBA" id="ARBA00023306"/>
    </source>
</evidence>